<protein>
    <submittedName>
        <fullName evidence="3">Uncharacterized protein</fullName>
    </submittedName>
</protein>
<dbReference type="EMBL" id="KV425884">
    <property type="protein sequence ID" value="KZW03288.1"/>
    <property type="molecule type" value="Genomic_DNA"/>
</dbReference>
<feature type="transmembrane region" description="Helical" evidence="2">
    <location>
        <begin position="115"/>
        <end position="137"/>
    </location>
</feature>
<dbReference type="InParanoid" id="A0A165Q9L1"/>
<feature type="region of interest" description="Disordered" evidence="1">
    <location>
        <begin position="1"/>
        <end position="31"/>
    </location>
</feature>
<evidence type="ECO:0000313" key="4">
    <source>
        <dbReference type="Proteomes" id="UP000077266"/>
    </source>
</evidence>
<keyword evidence="2" id="KW-1133">Transmembrane helix</keyword>
<sequence>MTFNEAQIDDSASARLLPPSSTEPSLSSPAGQLGPYPVANQHAETKADVVGFLISVLQWPLLAVALLCRVVVVPILGIAHAIYVIVRELVNGVKHAPSAIGDWLVNPRYDGAGELWTFFALLNFAVGFVCIAFTIAYRGPTYVGMRLFIYVAAWSRYTHGFRSVLRGLGYKNSWRDPAVDFLCSVSDITIPVVLALFEHLVTSKGG</sequence>
<dbReference type="AlphaFoldDB" id="A0A165Q9L1"/>
<gene>
    <name evidence="3" type="ORF">EXIGLDRAFT_828647</name>
</gene>
<keyword evidence="2" id="KW-0472">Membrane</keyword>
<keyword evidence="2" id="KW-0812">Transmembrane</keyword>
<feature type="transmembrane region" description="Helical" evidence="2">
    <location>
        <begin position="61"/>
        <end position="86"/>
    </location>
</feature>
<evidence type="ECO:0000256" key="2">
    <source>
        <dbReference type="SAM" id="Phobius"/>
    </source>
</evidence>
<name>A0A165Q9L1_EXIGL</name>
<evidence type="ECO:0000256" key="1">
    <source>
        <dbReference type="SAM" id="MobiDB-lite"/>
    </source>
</evidence>
<reference evidence="3 4" key="1">
    <citation type="journal article" date="2016" name="Mol. Biol. Evol.">
        <title>Comparative Genomics of Early-Diverging Mushroom-Forming Fungi Provides Insights into the Origins of Lignocellulose Decay Capabilities.</title>
        <authorList>
            <person name="Nagy L.G."/>
            <person name="Riley R."/>
            <person name="Tritt A."/>
            <person name="Adam C."/>
            <person name="Daum C."/>
            <person name="Floudas D."/>
            <person name="Sun H."/>
            <person name="Yadav J.S."/>
            <person name="Pangilinan J."/>
            <person name="Larsson K.H."/>
            <person name="Matsuura K."/>
            <person name="Barry K."/>
            <person name="Labutti K."/>
            <person name="Kuo R."/>
            <person name="Ohm R.A."/>
            <person name="Bhattacharya S.S."/>
            <person name="Shirouzu T."/>
            <person name="Yoshinaga Y."/>
            <person name="Martin F.M."/>
            <person name="Grigoriev I.V."/>
            <person name="Hibbett D.S."/>
        </authorList>
    </citation>
    <scope>NUCLEOTIDE SEQUENCE [LARGE SCALE GENOMIC DNA]</scope>
    <source>
        <strain evidence="3 4">HHB12029</strain>
    </source>
</reference>
<proteinExistence type="predicted"/>
<dbReference type="Proteomes" id="UP000077266">
    <property type="component" value="Unassembled WGS sequence"/>
</dbReference>
<feature type="compositionally biased region" description="Low complexity" evidence="1">
    <location>
        <begin position="16"/>
        <end position="29"/>
    </location>
</feature>
<accession>A0A165Q9L1</accession>
<evidence type="ECO:0000313" key="3">
    <source>
        <dbReference type="EMBL" id="KZW03288.1"/>
    </source>
</evidence>
<organism evidence="3 4">
    <name type="scientific">Exidia glandulosa HHB12029</name>
    <dbReference type="NCBI Taxonomy" id="1314781"/>
    <lineage>
        <taxon>Eukaryota</taxon>
        <taxon>Fungi</taxon>
        <taxon>Dikarya</taxon>
        <taxon>Basidiomycota</taxon>
        <taxon>Agaricomycotina</taxon>
        <taxon>Agaricomycetes</taxon>
        <taxon>Auriculariales</taxon>
        <taxon>Exidiaceae</taxon>
        <taxon>Exidia</taxon>
    </lineage>
</organism>
<keyword evidence="4" id="KW-1185">Reference proteome</keyword>